<dbReference type="GeneID" id="20814148"/>
<name>W4G0H3_APHAT</name>
<proteinExistence type="predicted"/>
<reference evidence="1" key="1">
    <citation type="submission" date="2013-12" db="EMBL/GenBank/DDBJ databases">
        <title>The Genome Sequence of Aphanomyces astaci APO3.</title>
        <authorList>
            <consortium name="The Broad Institute Genomics Platform"/>
            <person name="Russ C."/>
            <person name="Tyler B."/>
            <person name="van West P."/>
            <person name="Dieguez-Uribeondo J."/>
            <person name="Young S.K."/>
            <person name="Zeng Q."/>
            <person name="Gargeya S."/>
            <person name="Fitzgerald M."/>
            <person name="Abouelleil A."/>
            <person name="Alvarado L."/>
            <person name="Chapman S.B."/>
            <person name="Gainer-Dewar J."/>
            <person name="Goldberg J."/>
            <person name="Griggs A."/>
            <person name="Gujja S."/>
            <person name="Hansen M."/>
            <person name="Howarth C."/>
            <person name="Imamovic A."/>
            <person name="Ireland A."/>
            <person name="Larimer J."/>
            <person name="McCowan C."/>
            <person name="Murphy C."/>
            <person name="Pearson M."/>
            <person name="Poon T.W."/>
            <person name="Priest M."/>
            <person name="Roberts A."/>
            <person name="Saif S."/>
            <person name="Shea T."/>
            <person name="Sykes S."/>
            <person name="Wortman J."/>
            <person name="Nusbaum C."/>
            <person name="Birren B."/>
        </authorList>
    </citation>
    <scope>NUCLEOTIDE SEQUENCE [LARGE SCALE GENOMIC DNA]</scope>
    <source>
        <strain evidence="1">APO3</strain>
    </source>
</reference>
<organism evidence="1">
    <name type="scientific">Aphanomyces astaci</name>
    <name type="common">Crayfish plague agent</name>
    <dbReference type="NCBI Taxonomy" id="112090"/>
    <lineage>
        <taxon>Eukaryota</taxon>
        <taxon>Sar</taxon>
        <taxon>Stramenopiles</taxon>
        <taxon>Oomycota</taxon>
        <taxon>Saprolegniomycetes</taxon>
        <taxon>Saprolegniales</taxon>
        <taxon>Verrucalvaceae</taxon>
        <taxon>Aphanomyces</taxon>
    </lineage>
</organism>
<protein>
    <submittedName>
        <fullName evidence="1">Uncharacterized protein</fullName>
    </submittedName>
</protein>
<evidence type="ECO:0000313" key="1">
    <source>
        <dbReference type="EMBL" id="ETV72786.1"/>
    </source>
</evidence>
<gene>
    <name evidence="1" type="ORF">H257_12152</name>
</gene>
<dbReference type="VEuPathDB" id="FungiDB:H257_12152"/>
<dbReference type="EMBL" id="KI913152">
    <property type="protein sequence ID" value="ETV72786.1"/>
    <property type="molecule type" value="Genomic_DNA"/>
</dbReference>
<dbReference type="AlphaFoldDB" id="W4G0H3"/>
<accession>W4G0H3</accession>
<sequence length="102" mass="11735">MDLLCRLCYTALPLPHMTSWKFAKVPLSRGTRSLHLVSSMWMSLPSTYLSAMRATETCHTWPCCIVLNQKHSSTRANSLGLQVLRPYTALAWVESWELWFFA</sequence>
<dbReference type="RefSeq" id="XP_009837572.1">
    <property type="nucleotide sequence ID" value="XM_009839270.1"/>
</dbReference>